<name>A0AAU7DQ95_9BACT</name>
<dbReference type="RefSeq" id="WP_348264448.1">
    <property type="nucleotide sequence ID" value="NZ_CP121196.1"/>
</dbReference>
<protein>
    <submittedName>
        <fullName evidence="3">CPBP family intramembrane metalloprotease</fullName>
        <ecNumber evidence="3">3.4.-.-</ecNumber>
    </submittedName>
</protein>
<evidence type="ECO:0000256" key="1">
    <source>
        <dbReference type="SAM" id="Phobius"/>
    </source>
</evidence>
<accession>A0AAU7DQ95</accession>
<feature type="transmembrane region" description="Helical" evidence="1">
    <location>
        <begin position="70"/>
        <end position="88"/>
    </location>
</feature>
<evidence type="ECO:0000313" key="3">
    <source>
        <dbReference type="EMBL" id="XBH19232.1"/>
    </source>
</evidence>
<dbReference type="EMBL" id="CP121196">
    <property type="protein sequence ID" value="XBH19232.1"/>
    <property type="molecule type" value="Genomic_DNA"/>
</dbReference>
<dbReference type="GO" id="GO:0008237">
    <property type="term" value="F:metallopeptidase activity"/>
    <property type="evidence" value="ECO:0007669"/>
    <property type="project" value="UniProtKB-KW"/>
</dbReference>
<dbReference type="InterPro" id="IPR003675">
    <property type="entry name" value="Rce1/LyrA-like_dom"/>
</dbReference>
<evidence type="ECO:0000259" key="2">
    <source>
        <dbReference type="Pfam" id="PF02517"/>
    </source>
</evidence>
<keyword evidence="3" id="KW-0482">Metalloprotease</keyword>
<keyword evidence="3" id="KW-0378">Hydrolase</keyword>
<feature type="transmembrane region" description="Helical" evidence="1">
    <location>
        <begin position="235"/>
        <end position="254"/>
    </location>
</feature>
<dbReference type="Pfam" id="PF02517">
    <property type="entry name" value="Rce1-like"/>
    <property type="match status" value="1"/>
</dbReference>
<feature type="transmembrane region" description="Helical" evidence="1">
    <location>
        <begin position="29"/>
        <end position="50"/>
    </location>
</feature>
<keyword evidence="1" id="KW-1133">Transmembrane helix</keyword>
<feature type="domain" description="CAAX prenyl protease 2/Lysostaphin resistance protein A-like" evidence="2">
    <location>
        <begin position="180"/>
        <end position="270"/>
    </location>
</feature>
<proteinExistence type="predicted"/>
<keyword evidence="1" id="KW-0812">Transmembrane</keyword>
<reference evidence="3" key="1">
    <citation type="submission" date="2023-03" db="EMBL/GenBank/DDBJ databases">
        <title>Edaphobacter sp.</title>
        <authorList>
            <person name="Huber K.J."/>
            <person name="Papendorf J."/>
            <person name="Pilke C."/>
            <person name="Bunk B."/>
            <person name="Sproeer C."/>
            <person name="Pester M."/>
        </authorList>
    </citation>
    <scope>NUCLEOTIDE SEQUENCE</scope>
    <source>
        <strain evidence="3">DSM 110680</strain>
    </source>
</reference>
<feature type="transmembrane region" description="Helical" evidence="1">
    <location>
        <begin position="109"/>
        <end position="135"/>
    </location>
</feature>
<dbReference type="GO" id="GO:0004175">
    <property type="term" value="F:endopeptidase activity"/>
    <property type="evidence" value="ECO:0007669"/>
    <property type="project" value="UniProtKB-ARBA"/>
</dbReference>
<dbReference type="AlphaFoldDB" id="A0AAU7DQ95"/>
<dbReference type="EC" id="3.4.-.-" evidence="3"/>
<dbReference type="GO" id="GO:0080120">
    <property type="term" value="P:CAAX-box protein maturation"/>
    <property type="evidence" value="ECO:0007669"/>
    <property type="project" value="UniProtKB-ARBA"/>
</dbReference>
<feature type="transmembrane region" description="Helical" evidence="1">
    <location>
        <begin position="210"/>
        <end position="229"/>
    </location>
</feature>
<keyword evidence="1" id="KW-0472">Membrane</keyword>
<keyword evidence="3" id="KW-0645">Protease</keyword>
<sequence length="285" mass="31042">MEPQNELNTGTEQQSFVSPIAEPSVLRPALIAPVWHTVVLILAIFAISFIGVYRHPAGQNPAAVNRLRTYAVTAVLEFVLIGWVAFGLRLRGISLGSLWGRASNSFRSIALDAGIAILFWMLSLMMLGTIAIFWLSIDNLIHHRPIVVTSSRNGKSIAPDPSQEKAARAVVQLAPTNGKEIAGWLLLCILVGVAEELVFRGYLQQQFTAWSRGAAAGGVVFSAIMFGSAHGYEGVRAMFLLVVFGALFSLLALFRRNLRAGIFAHSWHDAFAGLTVAFLHARHIL</sequence>
<organism evidence="3">
    <name type="scientific">Telmatobacter sp. DSM 110680</name>
    <dbReference type="NCBI Taxonomy" id="3036704"/>
    <lineage>
        <taxon>Bacteria</taxon>
        <taxon>Pseudomonadati</taxon>
        <taxon>Acidobacteriota</taxon>
        <taxon>Terriglobia</taxon>
        <taxon>Terriglobales</taxon>
        <taxon>Acidobacteriaceae</taxon>
        <taxon>Telmatobacter</taxon>
    </lineage>
</organism>
<gene>
    <name evidence="3" type="ORF">P8935_07925</name>
</gene>